<dbReference type="Gene3D" id="3.40.190.10">
    <property type="entry name" value="Periplasmic binding protein-like II"/>
    <property type="match status" value="1"/>
</dbReference>
<sequence length="335" mass="36008">MTTTPRSARGFRRLFPSIVFSLVCAVVLGGCGLSSGGAVPLKVGPGSITENEGLKGVKITVGSKEYTEQVILGYILEFTLVAAGADVRDMTGIVGSRSTRDAQLAGQVDVAYEFTGNAWINYLGHEKPIADTREQFEAVRDEDLAANDMIWLEPGPMDDTYALAASKKVIDETGVTTLSDYAELVKRDPAAAATCVDTEFRARQDGFPGMAAAYGFDPAQAQTPILQVGIIYQATSTGSQCKFGEVFTTDGRIAGLGLVVLTDDKQFFPHYNPSVTMKESFFEKHPEIAPVTAPVTAALTNEVITDLNKQVDVDGRDPSIVARDWMVSKGFITKE</sequence>
<evidence type="ECO:0000313" key="2">
    <source>
        <dbReference type="EMBL" id="PHV68706.1"/>
    </source>
</evidence>
<dbReference type="EMBL" id="PEBD01000004">
    <property type="protein sequence ID" value="PHV68706.1"/>
    <property type="molecule type" value="Genomic_DNA"/>
</dbReference>
<name>A0A2G3PSG8_WILMA</name>
<evidence type="ECO:0000259" key="1">
    <source>
        <dbReference type="Pfam" id="PF04069"/>
    </source>
</evidence>
<dbReference type="GO" id="GO:0043190">
    <property type="term" value="C:ATP-binding cassette (ABC) transporter complex"/>
    <property type="evidence" value="ECO:0007669"/>
    <property type="project" value="InterPro"/>
</dbReference>
<gene>
    <name evidence="2" type="ORF">CSW57_05925</name>
</gene>
<dbReference type="SUPFAM" id="SSF53850">
    <property type="entry name" value="Periplasmic binding protein-like II"/>
    <property type="match status" value="1"/>
</dbReference>
<accession>A0A2G3PSG8</accession>
<proteinExistence type="predicted"/>
<dbReference type="Gene3D" id="3.40.190.120">
    <property type="entry name" value="Osmoprotection protein (prox), domain 2"/>
    <property type="match status" value="1"/>
</dbReference>
<dbReference type="AlphaFoldDB" id="A0A2G3PSG8"/>
<dbReference type="InterPro" id="IPR007210">
    <property type="entry name" value="ABC_Gly_betaine_transp_sub-bd"/>
</dbReference>
<reference evidence="2 3" key="1">
    <citation type="submission" date="2017-10" db="EMBL/GenBank/DDBJ databases">
        <title>The draft genome sequence of Williamsia sp. BULT 1.1 isolated from the semi-arid grassland soils from South Africa.</title>
        <authorList>
            <person name="Kabwe M.H."/>
            <person name="Govender N."/>
            <person name="Mutseka Lunga P."/>
            <person name="Vikram S."/>
            <person name="Makhalanyane T.P."/>
        </authorList>
    </citation>
    <scope>NUCLEOTIDE SEQUENCE [LARGE SCALE GENOMIC DNA]</scope>
    <source>
        <strain evidence="2 3">BULT 1.1</strain>
    </source>
</reference>
<evidence type="ECO:0000313" key="3">
    <source>
        <dbReference type="Proteomes" id="UP000225108"/>
    </source>
</evidence>
<dbReference type="GO" id="GO:0022857">
    <property type="term" value="F:transmembrane transporter activity"/>
    <property type="evidence" value="ECO:0007669"/>
    <property type="project" value="InterPro"/>
</dbReference>
<dbReference type="CDD" id="cd13611">
    <property type="entry name" value="PBP2_YehZ"/>
    <property type="match status" value="1"/>
</dbReference>
<dbReference type="RefSeq" id="WP_099381813.1">
    <property type="nucleotide sequence ID" value="NZ_PEBD01000004.1"/>
</dbReference>
<organism evidence="2 3">
    <name type="scientific">Williamsia marianensis</name>
    <dbReference type="NCBI Taxonomy" id="85044"/>
    <lineage>
        <taxon>Bacteria</taxon>
        <taxon>Bacillati</taxon>
        <taxon>Actinomycetota</taxon>
        <taxon>Actinomycetes</taxon>
        <taxon>Mycobacteriales</taxon>
        <taxon>Nocardiaceae</taxon>
        <taxon>Williamsia</taxon>
    </lineage>
</organism>
<protein>
    <submittedName>
        <fullName evidence="2">Glycine/betaine ABC transporter substrate-binding protein</fullName>
    </submittedName>
</protein>
<comment type="caution">
    <text evidence="2">The sequence shown here is derived from an EMBL/GenBank/DDBJ whole genome shotgun (WGS) entry which is preliminary data.</text>
</comment>
<dbReference type="Pfam" id="PF04069">
    <property type="entry name" value="OpuAC"/>
    <property type="match status" value="1"/>
</dbReference>
<feature type="domain" description="ABC-type glycine betaine transport system substrate-binding" evidence="1">
    <location>
        <begin position="58"/>
        <end position="326"/>
    </location>
</feature>
<dbReference type="Proteomes" id="UP000225108">
    <property type="component" value="Unassembled WGS sequence"/>
</dbReference>
<dbReference type="PROSITE" id="PS51257">
    <property type="entry name" value="PROKAR_LIPOPROTEIN"/>
    <property type="match status" value="1"/>
</dbReference>